<evidence type="ECO:0000313" key="2">
    <source>
        <dbReference type="EMBL" id="XAN07089.1"/>
    </source>
</evidence>
<feature type="domain" description="Nucleoside phosphorylase" evidence="1">
    <location>
        <begin position="108"/>
        <end position="165"/>
    </location>
</feature>
<keyword evidence="3" id="KW-1185">Reference proteome</keyword>
<accession>A0ABZ3FPQ2</accession>
<organism evidence="2 3">
    <name type="scientific">Ammonicoccus fulvus</name>
    <dbReference type="NCBI Taxonomy" id="3138240"/>
    <lineage>
        <taxon>Bacteria</taxon>
        <taxon>Bacillati</taxon>
        <taxon>Actinomycetota</taxon>
        <taxon>Actinomycetes</taxon>
        <taxon>Propionibacteriales</taxon>
        <taxon>Propionibacteriaceae</taxon>
        <taxon>Ammonicoccus</taxon>
    </lineage>
</organism>
<evidence type="ECO:0000259" key="1">
    <source>
        <dbReference type="Pfam" id="PF01048"/>
    </source>
</evidence>
<dbReference type="Pfam" id="PF01048">
    <property type="entry name" value="PNP_UDP_1"/>
    <property type="match status" value="1"/>
</dbReference>
<dbReference type="Proteomes" id="UP001442841">
    <property type="component" value="Chromosome"/>
</dbReference>
<dbReference type="RefSeq" id="WP_425308542.1">
    <property type="nucleotide sequence ID" value="NZ_CP154795.1"/>
</dbReference>
<dbReference type="SUPFAM" id="SSF53167">
    <property type="entry name" value="Purine and uridine phosphorylases"/>
    <property type="match status" value="1"/>
</dbReference>
<gene>
    <name evidence="2" type="ORF">AADG42_07200</name>
</gene>
<proteinExistence type="predicted"/>
<reference evidence="2 3" key="1">
    <citation type="submission" date="2024-04" db="EMBL/GenBank/DDBJ databases">
        <title>Isolation of an actinomycete strain from pig manure.</title>
        <authorList>
            <person name="Gong T."/>
            <person name="Yu Z."/>
            <person name="An M."/>
            <person name="Wei C."/>
            <person name="Yang W."/>
            <person name="Liu L."/>
        </authorList>
    </citation>
    <scope>NUCLEOTIDE SEQUENCE [LARGE SCALE GENOMIC DNA]</scope>
    <source>
        <strain evidence="2 3">ZF39</strain>
    </source>
</reference>
<dbReference type="InterPro" id="IPR035994">
    <property type="entry name" value="Nucleoside_phosphorylase_sf"/>
</dbReference>
<dbReference type="NCBIfam" id="NF004168">
    <property type="entry name" value="PRK05634.1"/>
    <property type="match status" value="1"/>
</dbReference>
<protein>
    <submittedName>
        <fullName evidence="2">Nucleosidase</fullName>
    </submittedName>
</protein>
<sequence length="186" mass="19993">MTRPLVLVAHAAEAAHLPDDLDLVLTGVGMVQAAYATTRAILERAPRTEQRAELLVVNLGSVGALHAHLEGIHEPSAVINRDVDEDMLRALGFTPHNRIALDGDGPVLGTGDAFVAGGPARELLLDRCELVDMEGFAIAYACRELGVRLRMIKHVSDAADERALAWVDLVDLSAQALARAYADRVF</sequence>
<name>A0ABZ3FPQ2_9ACTN</name>
<dbReference type="EMBL" id="CP154795">
    <property type="protein sequence ID" value="XAN07089.1"/>
    <property type="molecule type" value="Genomic_DNA"/>
</dbReference>
<evidence type="ECO:0000313" key="3">
    <source>
        <dbReference type="Proteomes" id="UP001442841"/>
    </source>
</evidence>
<dbReference type="InterPro" id="IPR000845">
    <property type="entry name" value="Nucleoside_phosphorylase_d"/>
</dbReference>
<dbReference type="Gene3D" id="3.40.50.1580">
    <property type="entry name" value="Nucleoside phosphorylase domain"/>
    <property type="match status" value="1"/>
</dbReference>